<dbReference type="GO" id="GO:0005737">
    <property type="term" value="C:cytoplasm"/>
    <property type="evidence" value="ECO:0007669"/>
    <property type="project" value="UniProtKB-SubCell"/>
</dbReference>
<evidence type="ECO:0000259" key="9">
    <source>
        <dbReference type="PROSITE" id="PS50250"/>
    </source>
</evidence>
<dbReference type="Pfam" id="PF01399">
    <property type="entry name" value="PCI"/>
    <property type="match status" value="1"/>
</dbReference>
<comment type="caution">
    <text evidence="10">The sequence shown here is derived from an EMBL/GenBank/DDBJ whole genome shotgun (WGS) entry which is preliminary data.</text>
</comment>
<comment type="similarity">
    <text evidence="3">Belongs to the CSN1 family.</text>
</comment>
<dbReference type="STRING" id="708187.A0A1Q8RG07"/>
<evidence type="ECO:0000256" key="6">
    <source>
        <dbReference type="ARBA" id="ARBA00022790"/>
    </source>
</evidence>
<keyword evidence="7" id="KW-0539">Nucleus</keyword>
<evidence type="ECO:0000256" key="7">
    <source>
        <dbReference type="ARBA" id="ARBA00023242"/>
    </source>
</evidence>
<evidence type="ECO:0000313" key="11">
    <source>
        <dbReference type="Proteomes" id="UP000186583"/>
    </source>
</evidence>
<protein>
    <recommendedName>
        <fullName evidence="8">COP9 signalosome complex subunit 1</fullName>
    </recommendedName>
</protein>
<comment type="subcellular location">
    <subcellularLocation>
        <location evidence="2">Cytoplasm</location>
    </subcellularLocation>
    <subcellularLocation>
        <location evidence="1">Nucleus</location>
    </subcellularLocation>
</comment>
<keyword evidence="6" id="KW-0736">Signalosome</keyword>
<dbReference type="Pfam" id="PF10602">
    <property type="entry name" value="RPN7"/>
    <property type="match status" value="1"/>
</dbReference>
<dbReference type="PANTHER" id="PTHR14145">
    <property type="entry name" value="26S PROTESOME SUBUNIT 6"/>
    <property type="match status" value="1"/>
</dbReference>
<evidence type="ECO:0000256" key="1">
    <source>
        <dbReference type="ARBA" id="ARBA00004123"/>
    </source>
</evidence>
<dbReference type="GO" id="GO:0008180">
    <property type="term" value="C:COP9 signalosome"/>
    <property type="evidence" value="ECO:0007669"/>
    <property type="project" value="UniProtKB-KW"/>
</dbReference>
<name>A0A1Q8RG07_9PEZI</name>
<evidence type="ECO:0000256" key="3">
    <source>
        <dbReference type="ARBA" id="ARBA00008793"/>
    </source>
</evidence>
<dbReference type="FunFam" id="1.25.40.570:FF:000022">
    <property type="entry name" value="COP9 signalosome complex subunit 1"/>
    <property type="match status" value="1"/>
</dbReference>
<feature type="domain" description="PCI" evidence="9">
    <location>
        <begin position="228"/>
        <end position="399"/>
    </location>
</feature>
<dbReference type="EMBL" id="MPGH01000208">
    <property type="protein sequence ID" value="OLN83093.1"/>
    <property type="molecule type" value="Genomic_DNA"/>
</dbReference>
<dbReference type="Proteomes" id="UP000186583">
    <property type="component" value="Unassembled WGS sequence"/>
</dbReference>
<keyword evidence="5" id="KW-0963">Cytoplasm</keyword>
<dbReference type="OrthoDB" id="422427at2759"/>
<keyword evidence="11" id="KW-1185">Reference proteome</keyword>
<dbReference type="PROSITE" id="PS50250">
    <property type="entry name" value="PCI"/>
    <property type="match status" value="1"/>
</dbReference>
<sequence length="497" mass="55648">MAAANANSNALLAFFSQMDDQGGVIVRDTPKLDLDLYIQNYTGRTRFERLFLIGRTCVPLCVDALKAAIAEAKQGQDVQRYRDAWECIRIAAPSEPEAIFDQDWVDNTERANKTKTHNLESELKGYKMNLIKESIRMGNEDLGRHFESIGDLNNAGEAYSRMRPDVSTSKHIIDVGKHLVNVTLQRREWPMVIANMSKITGVQNGEEEKGLQPYVKIIQGIALMGLEKFEEAAKSFLQTDAGKEGVDYSNIASPNDVAVYGGLLALATMDRKDLQTRVLDNQNFRTFLELEPHIRKAISLFVNGRYSACLAILEAYRADYLLDIYLQKHVPTLYSQIRSKCIVQYFIPFSCVTLSSLEAAFAVPGQSLLDELVTMIRGGVLQARINTIDKVSLEPESAAFGFVRRSRNRKILTHRPLETLVAVSPNPRAALQRMVLDTIEAYERDATERIRRMSIVAADMEVKNPGRKGNAPHGVPGVDELWFDQANRSMAAGDELS</sequence>
<dbReference type="PANTHER" id="PTHR14145:SF2">
    <property type="entry name" value="COP9 SIGNALOSOME COMPLEX SUBUNIT 1"/>
    <property type="match status" value="1"/>
</dbReference>
<accession>A0A1Q8RG07</accession>
<dbReference type="InterPro" id="IPR036390">
    <property type="entry name" value="WH_DNA-bd_sf"/>
</dbReference>
<evidence type="ECO:0000256" key="2">
    <source>
        <dbReference type="ARBA" id="ARBA00004496"/>
    </source>
</evidence>
<reference evidence="10 11" key="1">
    <citation type="submission" date="2016-11" db="EMBL/GenBank/DDBJ databases">
        <title>Draft Genome Assembly of Colletotrichum chlorophyti a pathogen of herbaceous plants.</title>
        <authorList>
            <person name="Gan P."/>
            <person name="Narusaka M."/>
            <person name="Tsushima A."/>
            <person name="Narusaka Y."/>
            <person name="Takano Y."/>
            <person name="Shirasu K."/>
        </authorList>
    </citation>
    <scope>NUCLEOTIDE SEQUENCE [LARGE SCALE GENOMIC DNA]</scope>
    <source>
        <strain evidence="10 11">NTL11</strain>
    </source>
</reference>
<organism evidence="10 11">
    <name type="scientific">Colletotrichum chlorophyti</name>
    <dbReference type="NCBI Taxonomy" id="708187"/>
    <lineage>
        <taxon>Eukaryota</taxon>
        <taxon>Fungi</taxon>
        <taxon>Dikarya</taxon>
        <taxon>Ascomycota</taxon>
        <taxon>Pezizomycotina</taxon>
        <taxon>Sordariomycetes</taxon>
        <taxon>Hypocreomycetidae</taxon>
        <taxon>Glomerellales</taxon>
        <taxon>Glomerellaceae</taxon>
        <taxon>Colletotrichum</taxon>
    </lineage>
</organism>
<proteinExistence type="inferred from homology"/>
<evidence type="ECO:0000256" key="5">
    <source>
        <dbReference type="ARBA" id="ARBA00022490"/>
    </source>
</evidence>
<dbReference type="InterPro" id="IPR000717">
    <property type="entry name" value="PCI_dom"/>
</dbReference>
<dbReference type="InterPro" id="IPR019585">
    <property type="entry name" value="Rpn7/CSN1"/>
</dbReference>
<evidence type="ECO:0000256" key="4">
    <source>
        <dbReference type="ARBA" id="ARBA00011098"/>
    </source>
</evidence>
<comment type="subunit">
    <text evidence="4">Component of the COP9 signalosome (CSN) complex.</text>
</comment>
<evidence type="ECO:0000313" key="10">
    <source>
        <dbReference type="EMBL" id="OLN83093.1"/>
    </source>
</evidence>
<dbReference type="AlphaFoldDB" id="A0A1Q8RG07"/>
<evidence type="ECO:0000256" key="8">
    <source>
        <dbReference type="ARBA" id="ARBA00067814"/>
    </source>
</evidence>
<dbReference type="Gene3D" id="1.25.40.570">
    <property type="match status" value="1"/>
</dbReference>
<gene>
    <name evidence="10" type="ORF">CCHL11_09665</name>
</gene>
<dbReference type="InterPro" id="IPR045135">
    <property type="entry name" value="Rpn7_N"/>
</dbReference>
<dbReference type="SUPFAM" id="SSF46785">
    <property type="entry name" value="Winged helix' DNA-binding domain"/>
    <property type="match status" value="1"/>
</dbReference>